<comment type="caution">
    <text evidence="2">The sequence shown here is derived from an EMBL/GenBank/DDBJ whole genome shotgun (WGS) entry which is preliminary data.</text>
</comment>
<sequence length="121" mass="14293">MATMNPFLKKKYLKIGVLALFFTIVTAFYPLDKVITVDISNFKEQPRNVDIDKTPAQGKRHFYYGFPLQVKDNIKDDFLTAHFIYNYLIWFGAIALIISLYEYDKFEILIKRKEINKKGEK</sequence>
<gene>
    <name evidence="2" type="ORF">C4544_01545</name>
</gene>
<name>A0A419DFD7_9BACT</name>
<keyword evidence="1" id="KW-1133">Transmembrane helix</keyword>
<dbReference type="AlphaFoldDB" id="A0A419DFD7"/>
<feature type="transmembrane region" description="Helical" evidence="1">
    <location>
        <begin position="12"/>
        <end position="31"/>
    </location>
</feature>
<keyword evidence="1" id="KW-0472">Membrane</keyword>
<dbReference type="EMBL" id="QZJW01000008">
    <property type="protein sequence ID" value="RJO61856.1"/>
    <property type="molecule type" value="Genomic_DNA"/>
</dbReference>
<feature type="transmembrane region" description="Helical" evidence="1">
    <location>
        <begin position="84"/>
        <end position="103"/>
    </location>
</feature>
<accession>A0A419DFD7</accession>
<reference evidence="2 3" key="1">
    <citation type="journal article" date="2017" name="ISME J.">
        <title>Energy and carbon metabolisms in a deep terrestrial subsurface fluid microbial community.</title>
        <authorList>
            <person name="Momper L."/>
            <person name="Jungbluth S.P."/>
            <person name="Lee M.D."/>
            <person name="Amend J.P."/>
        </authorList>
    </citation>
    <scope>NUCLEOTIDE SEQUENCE [LARGE SCALE GENOMIC DNA]</scope>
    <source>
        <strain evidence="2">SURF_29</strain>
    </source>
</reference>
<evidence type="ECO:0000313" key="2">
    <source>
        <dbReference type="EMBL" id="RJO61856.1"/>
    </source>
</evidence>
<evidence type="ECO:0000313" key="3">
    <source>
        <dbReference type="Proteomes" id="UP000285655"/>
    </source>
</evidence>
<evidence type="ECO:0000256" key="1">
    <source>
        <dbReference type="SAM" id="Phobius"/>
    </source>
</evidence>
<protein>
    <submittedName>
        <fullName evidence="2">Uncharacterized protein</fullName>
    </submittedName>
</protein>
<proteinExistence type="predicted"/>
<organism evidence="2 3">
    <name type="scientific">candidate division WS5 bacterium</name>
    <dbReference type="NCBI Taxonomy" id="2093353"/>
    <lineage>
        <taxon>Bacteria</taxon>
        <taxon>candidate division WS5</taxon>
    </lineage>
</organism>
<keyword evidence="1" id="KW-0812">Transmembrane</keyword>
<dbReference type="Proteomes" id="UP000285655">
    <property type="component" value="Unassembled WGS sequence"/>
</dbReference>